<feature type="domain" description="Outer membrane protein OmpA-like transmembrane" evidence="2">
    <location>
        <begin position="23"/>
        <end position="169"/>
    </location>
</feature>
<dbReference type="Gene3D" id="2.40.160.20">
    <property type="match status" value="1"/>
</dbReference>
<keyword evidence="1" id="KW-0812">Transmembrane</keyword>
<organism evidence="3 4">
    <name type="scientific">Flammeovirga agarivorans</name>
    <dbReference type="NCBI Taxonomy" id="2726742"/>
    <lineage>
        <taxon>Bacteria</taxon>
        <taxon>Pseudomonadati</taxon>
        <taxon>Bacteroidota</taxon>
        <taxon>Cytophagia</taxon>
        <taxon>Cytophagales</taxon>
        <taxon>Flammeovirgaceae</taxon>
        <taxon>Flammeovirga</taxon>
    </lineage>
</organism>
<dbReference type="EMBL" id="JABAIL010000001">
    <property type="protein sequence ID" value="NLR89798.1"/>
    <property type="molecule type" value="Genomic_DNA"/>
</dbReference>
<dbReference type="GO" id="GO:0009279">
    <property type="term" value="C:cell outer membrane"/>
    <property type="evidence" value="ECO:0007669"/>
    <property type="project" value="InterPro"/>
</dbReference>
<evidence type="ECO:0000313" key="3">
    <source>
        <dbReference type="EMBL" id="NLR89798.1"/>
    </source>
</evidence>
<feature type="transmembrane region" description="Helical" evidence="1">
    <location>
        <begin position="6"/>
        <end position="29"/>
    </location>
</feature>
<dbReference type="InterPro" id="IPR011250">
    <property type="entry name" value="OMP/PagP_B-barrel"/>
</dbReference>
<dbReference type="SUPFAM" id="SSF56925">
    <property type="entry name" value="OMPA-like"/>
    <property type="match status" value="1"/>
</dbReference>
<dbReference type="AlphaFoldDB" id="A0A7X8SGN9"/>
<keyword evidence="1" id="KW-0472">Membrane</keyword>
<reference evidence="3 4" key="1">
    <citation type="submission" date="2020-04" db="EMBL/GenBank/DDBJ databases">
        <title>Flammeovirga sp. SR4, a novel species isolated from seawater.</title>
        <authorList>
            <person name="Wang X."/>
        </authorList>
    </citation>
    <scope>NUCLEOTIDE SEQUENCE [LARGE SCALE GENOMIC DNA]</scope>
    <source>
        <strain evidence="3 4">SR4</strain>
    </source>
</reference>
<comment type="caution">
    <text evidence="3">The sequence shown here is derived from an EMBL/GenBank/DDBJ whole genome shotgun (WGS) entry which is preliminary data.</text>
</comment>
<gene>
    <name evidence="3" type="ORF">HGP29_01210</name>
</gene>
<keyword evidence="1" id="KW-1133">Transmembrane helix</keyword>
<accession>A0A7X8SGN9</accession>
<dbReference type="InterPro" id="IPR000498">
    <property type="entry name" value="OmpA-like_TM_dom"/>
</dbReference>
<protein>
    <recommendedName>
        <fullName evidence="2">Outer membrane protein OmpA-like transmembrane domain-containing protein</fullName>
    </recommendedName>
</protein>
<evidence type="ECO:0000313" key="4">
    <source>
        <dbReference type="Proteomes" id="UP000585050"/>
    </source>
</evidence>
<evidence type="ECO:0000259" key="2">
    <source>
        <dbReference type="Pfam" id="PF01389"/>
    </source>
</evidence>
<dbReference type="RefSeq" id="WP_168880483.1">
    <property type="nucleotide sequence ID" value="NZ_JABAIL010000001.1"/>
</dbReference>
<proteinExistence type="predicted"/>
<keyword evidence="4" id="KW-1185">Reference proteome</keyword>
<dbReference type="Proteomes" id="UP000585050">
    <property type="component" value="Unassembled WGS sequence"/>
</dbReference>
<evidence type="ECO:0000256" key="1">
    <source>
        <dbReference type="SAM" id="Phobius"/>
    </source>
</evidence>
<dbReference type="Pfam" id="PF01389">
    <property type="entry name" value="OmpA_membrane"/>
    <property type="match status" value="1"/>
</dbReference>
<name>A0A7X8SGN9_9BACT</name>
<sequence length="191" mass="22010">MKNNQYYYLIIITILLTTTSINAQVYLGISGGASLINQNDIEFWQQRYEVEGVSTTRKLFIGYQFKYLGFELGNRFLGNVSEQTDLYVLNADKKGWDFTGIGRYSFGRLSAFVKAGVVFLSHRNYYTLIYENHVNTYLNKVKSQDVLLGVGSDFSVTNFLALRLEYEVIMVQESNNYHSITLGTLFKIRHK</sequence>